<dbReference type="EMBL" id="CAJOAX010003393">
    <property type="protein sequence ID" value="CAF3851768.1"/>
    <property type="molecule type" value="Genomic_DNA"/>
</dbReference>
<feature type="non-terminal residue" evidence="2">
    <location>
        <position position="1"/>
    </location>
</feature>
<accession>A0A815CS61</accession>
<proteinExistence type="predicted"/>
<evidence type="ECO:0000313" key="2">
    <source>
        <dbReference type="EMBL" id="CAF1287856.1"/>
    </source>
</evidence>
<evidence type="ECO:0000256" key="1">
    <source>
        <dbReference type="SAM" id="MobiDB-lite"/>
    </source>
</evidence>
<dbReference type="AlphaFoldDB" id="A0A815CS61"/>
<dbReference type="EMBL" id="CAJNOO010002665">
    <property type="protein sequence ID" value="CAF1287856.1"/>
    <property type="molecule type" value="Genomic_DNA"/>
</dbReference>
<dbReference type="Proteomes" id="UP000663823">
    <property type="component" value="Unassembled WGS sequence"/>
</dbReference>
<protein>
    <submittedName>
        <fullName evidence="2">Uncharacterized protein</fullName>
    </submittedName>
</protein>
<comment type="caution">
    <text evidence="2">The sequence shown here is derived from an EMBL/GenBank/DDBJ whole genome shotgun (WGS) entry which is preliminary data.</text>
</comment>
<feature type="compositionally biased region" description="Polar residues" evidence="1">
    <location>
        <begin position="21"/>
        <end position="32"/>
    </location>
</feature>
<reference evidence="2" key="1">
    <citation type="submission" date="2021-02" db="EMBL/GenBank/DDBJ databases">
        <authorList>
            <person name="Nowell W R."/>
        </authorList>
    </citation>
    <scope>NUCLEOTIDE SEQUENCE</scope>
</reference>
<dbReference type="Proteomes" id="UP000663882">
    <property type="component" value="Unassembled WGS sequence"/>
</dbReference>
<gene>
    <name evidence="3" type="ORF">OTI717_LOCUS21207</name>
    <name evidence="2" type="ORF">RFH988_LOCUS29049</name>
</gene>
<sequence length="50" mass="5662">ERKKLEEIIDQWFPDAPDIYNSETNSASNNIEQPIERPVDSSGDPSVSNE</sequence>
<organism evidence="2 4">
    <name type="scientific">Rotaria sordida</name>
    <dbReference type="NCBI Taxonomy" id="392033"/>
    <lineage>
        <taxon>Eukaryota</taxon>
        <taxon>Metazoa</taxon>
        <taxon>Spiralia</taxon>
        <taxon>Gnathifera</taxon>
        <taxon>Rotifera</taxon>
        <taxon>Eurotatoria</taxon>
        <taxon>Bdelloidea</taxon>
        <taxon>Philodinida</taxon>
        <taxon>Philodinidae</taxon>
        <taxon>Rotaria</taxon>
    </lineage>
</organism>
<evidence type="ECO:0000313" key="4">
    <source>
        <dbReference type="Proteomes" id="UP000663882"/>
    </source>
</evidence>
<name>A0A815CS61_9BILA</name>
<evidence type="ECO:0000313" key="3">
    <source>
        <dbReference type="EMBL" id="CAF3851768.1"/>
    </source>
</evidence>
<feature type="region of interest" description="Disordered" evidence="1">
    <location>
        <begin position="16"/>
        <end position="50"/>
    </location>
</feature>